<reference evidence="3 4" key="1">
    <citation type="submission" date="2020-04" db="EMBL/GenBank/DDBJ databases">
        <title>Pseudoalteromonas caenipelagi sp. nov., isolated from a tidal flat.</title>
        <authorList>
            <person name="Park S."/>
            <person name="Yoon J.-H."/>
        </authorList>
    </citation>
    <scope>NUCLEOTIDE SEQUENCE [LARGE SCALE GENOMIC DNA]</scope>
    <source>
        <strain evidence="3 4">JBTF-M23</strain>
    </source>
</reference>
<gene>
    <name evidence="3" type="ORF">HG263_19615</name>
</gene>
<dbReference type="Pfam" id="PF07603">
    <property type="entry name" value="Lcl_C"/>
    <property type="match status" value="1"/>
</dbReference>
<comment type="caution">
    <text evidence="3">The sequence shown here is derived from an EMBL/GenBank/DDBJ whole genome shotgun (WGS) entry which is preliminary data.</text>
</comment>
<keyword evidence="4" id="KW-1185">Reference proteome</keyword>
<evidence type="ECO:0000313" key="3">
    <source>
        <dbReference type="EMBL" id="NOU52718.1"/>
    </source>
</evidence>
<feature type="chain" id="PRO_5032711838" evidence="1">
    <location>
        <begin position="18"/>
        <end position="171"/>
    </location>
</feature>
<dbReference type="PANTHER" id="PTHR35812">
    <property type="entry name" value="LIPOPROTEIN"/>
    <property type="match status" value="1"/>
</dbReference>
<evidence type="ECO:0000259" key="2">
    <source>
        <dbReference type="Pfam" id="PF07603"/>
    </source>
</evidence>
<feature type="domain" description="Lcl C-terminal" evidence="2">
    <location>
        <begin position="42"/>
        <end position="168"/>
    </location>
</feature>
<accession>A0A849VJ92</accession>
<evidence type="ECO:0000313" key="4">
    <source>
        <dbReference type="Proteomes" id="UP000586305"/>
    </source>
</evidence>
<dbReference type="InterPro" id="IPR011460">
    <property type="entry name" value="Lcl_C"/>
</dbReference>
<dbReference type="EMBL" id="JABBPG010000011">
    <property type="protein sequence ID" value="NOU52718.1"/>
    <property type="molecule type" value="Genomic_DNA"/>
</dbReference>
<dbReference type="AlphaFoldDB" id="A0A849VJ92"/>
<proteinExistence type="predicted"/>
<protein>
    <submittedName>
        <fullName evidence="3">DUF1566 domain-containing protein</fullName>
    </submittedName>
</protein>
<sequence>MYLAFFSIVFSSFSAFAEQTCVQLPSAPSTTPTDRYTINSNGTALDNETGLMWQVCDFGQNYDVVSGTCTSTALQLNWQQALIAAKNSDYAGFSDWHVPNIKELASILEHSCVEPAINLAVFVSTQNDNYWTSTTAVSQIDHAWAYQFADGKNNLKAKTSDIFLRLVRYAK</sequence>
<organism evidence="3 4">
    <name type="scientific">Pseudoalteromonas caenipelagi</name>
    <dbReference type="NCBI Taxonomy" id="2726988"/>
    <lineage>
        <taxon>Bacteria</taxon>
        <taxon>Pseudomonadati</taxon>
        <taxon>Pseudomonadota</taxon>
        <taxon>Gammaproteobacteria</taxon>
        <taxon>Alteromonadales</taxon>
        <taxon>Pseudoalteromonadaceae</taxon>
        <taxon>Pseudoalteromonas</taxon>
    </lineage>
</organism>
<keyword evidence="1" id="KW-0732">Signal</keyword>
<dbReference type="PANTHER" id="PTHR35812:SF1">
    <property type="entry name" value="LIPOPROTEIN"/>
    <property type="match status" value="1"/>
</dbReference>
<evidence type="ECO:0000256" key="1">
    <source>
        <dbReference type="SAM" id="SignalP"/>
    </source>
</evidence>
<feature type="signal peptide" evidence="1">
    <location>
        <begin position="1"/>
        <end position="17"/>
    </location>
</feature>
<name>A0A849VJ92_9GAMM</name>
<dbReference type="Proteomes" id="UP000586305">
    <property type="component" value="Unassembled WGS sequence"/>
</dbReference>